<proteinExistence type="predicted"/>
<evidence type="ECO:0000313" key="2">
    <source>
        <dbReference type="EMBL" id="MBS5520296.1"/>
    </source>
</evidence>
<protein>
    <submittedName>
        <fullName evidence="2">Uncharacterized protein</fullName>
    </submittedName>
</protein>
<accession>A0A943I565</accession>
<organism evidence="2 3">
    <name type="scientific">Acidaminococcus intestini</name>
    <dbReference type="NCBI Taxonomy" id="187327"/>
    <lineage>
        <taxon>Bacteria</taxon>
        <taxon>Bacillati</taxon>
        <taxon>Bacillota</taxon>
        <taxon>Negativicutes</taxon>
        <taxon>Acidaminococcales</taxon>
        <taxon>Acidaminococcaceae</taxon>
        <taxon>Acidaminococcus</taxon>
    </lineage>
</organism>
<reference evidence="2" key="1">
    <citation type="submission" date="2021-02" db="EMBL/GenBank/DDBJ databases">
        <title>Infant gut strain persistence is associated with maternal origin, phylogeny, and functional potential including surface adhesion and iron acquisition.</title>
        <authorList>
            <person name="Lou Y.C."/>
        </authorList>
    </citation>
    <scope>NUCLEOTIDE SEQUENCE</scope>
    <source>
        <strain evidence="2">L3_106_000M1_dasL3_106_000M1_concoct_15</strain>
    </source>
</reference>
<comment type="caution">
    <text evidence="2">The sequence shown here is derived from an EMBL/GenBank/DDBJ whole genome shotgun (WGS) entry which is preliminary data.</text>
</comment>
<name>A0A943I565_9FIRM</name>
<evidence type="ECO:0000256" key="1">
    <source>
        <dbReference type="SAM" id="MobiDB-lite"/>
    </source>
</evidence>
<feature type="region of interest" description="Disordered" evidence="1">
    <location>
        <begin position="77"/>
        <end position="99"/>
    </location>
</feature>
<dbReference type="Proteomes" id="UP000754226">
    <property type="component" value="Unassembled WGS sequence"/>
</dbReference>
<sequence>MIHPASLKKALKERRKRILLLFPFPLLIGFLVFRQKEPLPNELLSPPPAIVPILPQEKEKAGLVPPRRDPFEGLLRSHSPVMRPHPTPNDGSSFPLGERNRTEKPMLRLSGILTVNGCRRALLTGPEKTYLLETMDTIPQRGQVGAIHSNSITWNNRVIPVGEVIP</sequence>
<dbReference type="EMBL" id="JAGZCZ010000010">
    <property type="protein sequence ID" value="MBS5520296.1"/>
    <property type="molecule type" value="Genomic_DNA"/>
</dbReference>
<gene>
    <name evidence="2" type="ORF">KHX13_08255</name>
</gene>
<dbReference type="AlphaFoldDB" id="A0A943I565"/>
<evidence type="ECO:0000313" key="3">
    <source>
        <dbReference type="Proteomes" id="UP000754226"/>
    </source>
</evidence>